<sequence>MSRISSSCPLERKQVKNHASKNDTWPGLSQSRTRPKPFHKPNNDPAVYDNLQCDRSTVRLPTRSKKNNHNLQGMKLSGEPRMKGYLKNEDIFAQEQGLKSILKCNEFRTNSRLLNSSEVRSVNGGIFPHAVPLFLDQELTETDLKKGHLNKTLRQTFSRSLSTEAYVNEPQSLHIEPRSKCVTFNMDPEKHQRKKCEGSDKTWSKMDKKVEARYEVILSSNRESSQKQKETKVAGILMQRVRKTDKEVFTEDKKHHKLAVKTNKEKLPKCLQPHLYENIKNLNSKANQSAAPLRLCADGDFTGGSGIRSSGKKRRCEKAWLPKVSQLGLLENKLNRKEPQMVKIYIQANKFDGQNNDLNIFTQPLMKQRFPDKSIYFIICEHISFNIVQ</sequence>
<feature type="region of interest" description="Disordered" evidence="1">
    <location>
        <begin position="1"/>
        <end position="49"/>
    </location>
</feature>
<evidence type="ECO:0000256" key="1">
    <source>
        <dbReference type="SAM" id="MobiDB-lite"/>
    </source>
</evidence>
<evidence type="ECO:0000313" key="2">
    <source>
        <dbReference type="EMBL" id="CAK8675790.1"/>
    </source>
</evidence>
<name>A0ABP0F7W1_CLALP</name>
<protein>
    <submittedName>
        <fullName evidence="2">Uncharacterized protein</fullName>
    </submittedName>
</protein>
<dbReference type="Proteomes" id="UP001642483">
    <property type="component" value="Unassembled WGS sequence"/>
</dbReference>
<accession>A0ABP0F7W1</accession>
<dbReference type="EMBL" id="CAWYQH010000024">
    <property type="protein sequence ID" value="CAK8675790.1"/>
    <property type="molecule type" value="Genomic_DNA"/>
</dbReference>
<gene>
    <name evidence="2" type="ORF">CVLEPA_LOCUS5325</name>
</gene>
<keyword evidence="3" id="KW-1185">Reference proteome</keyword>
<evidence type="ECO:0000313" key="3">
    <source>
        <dbReference type="Proteomes" id="UP001642483"/>
    </source>
</evidence>
<organism evidence="2 3">
    <name type="scientific">Clavelina lepadiformis</name>
    <name type="common">Light-bulb sea squirt</name>
    <name type="synonym">Ascidia lepadiformis</name>
    <dbReference type="NCBI Taxonomy" id="159417"/>
    <lineage>
        <taxon>Eukaryota</taxon>
        <taxon>Metazoa</taxon>
        <taxon>Chordata</taxon>
        <taxon>Tunicata</taxon>
        <taxon>Ascidiacea</taxon>
        <taxon>Aplousobranchia</taxon>
        <taxon>Clavelinidae</taxon>
        <taxon>Clavelina</taxon>
    </lineage>
</organism>
<comment type="caution">
    <text evidence="2">The sequence shown here is derived from an EMBL/GenBank/DDBJ whole genome shotgun (WGS) entry which is preliminary data.</text>
</comment>
<reference evidence="2 3" key="1">
    <citation type="submission" date="2024-02" db="EMBL/GenBank/DDBJ databases">
        <authorList>
            <person name="Daric V."/>
            <person name="Darras S."/>
        </authorList>
    </citation>
    <scope>NUCLEOTIDE SEQUENCE [LARGE SCALE GENOMIC DNA]</scope>
</reference>
<proteinExistence type="predicted"/>